<evidence type="ECO:0000313" key="2">
    <source>
        <dbReference type="Proteomes" id="UP001149860"/>
    </source>
</evidence>
<protein>
    <submittedName>
        <fullName evidence="1">BspA family leucine-rich repeat surface protein</fullName>
    </submittedName>
</protein>
<organism evidence="1 2">
    <name type="scientific">Lentilactobacillus terminaliae</name>
    <dbReference type="NCBI Taxonomy" id="3003483"/>
    <lineage>
        <taxon>Bacteria</taxon>
        <taxon>Bacillati</taxon>
        <taxon>Bacillota</taxon>
        <taxon>Bacilli</taxon>
        <taxon>Lactobacillales</taxon>
        <taxon>Lactobacillaceae</taxon>
        <taxon>Lentilactobacillus</taxon>
    </lineage>
</organism>
<dbReference type="Proteomes" id="UP001149860">
    <property type="component" value="Chromosome"/>
</dbReference>
<name>A0ACD5DEY3_9LACO</name>
<evidence type="ECO:0000313" key="1">
    <source>
        <dbReference type="EMBL" id="XFD39510.1"/>
    </source>
</evidence>
<sequence>MKIWHKYLLGGALLTLGMATSIMMTTAEQPAIVAHANENEDLDMFGSSKWELSSDGTLTLGAGQLDMYDKAPWSNDDVAEKIKKIKIDKGVIAPKDSTKLFSGLSNLVTIDGMQHLNTSNVSNMHEMFSNDWKLLNLELSNFDTIKVTNMSGMFEYNKSIVTLDLSHFITSNVTDMSGMFYGDFELTKLDLSSFDNSKSPNTGVMFLQDIRLWKLKLGSKTALIPSVFPNSLPVPVSDTLFSDNNQTYKVIGNNWREIGDGTEHAPLGDIVTSDKVTGPGTFVWNHFSKVPVTKPVKYVDDTNKVVANDTISGNIGDKNTYSVKVPDGYQLADKQPDKVDYQLIANNDPLIIKVTKKATSTPINPVIPSQPITPSNPTLPTLPVDDTAKVTINYIDDNGNTVKVDYVNGQLNHPITYHTVSVSGYEVLGGLTREITPTSNGYVYNIPITRVYNHIQKKMAVIMNNGGYLYKTTDLSKDGSIKYKMGTRQQRPMFVVSKIVDSKNGILYQVRDSNAKFVNSNKQTNGKVGYIKATKNVVPAYYSTKRVRSFKVINQWGINAYKNVNLTKKIKHYKYNSKVKVVGQQKHNLTTRYKLSNGTYITANKKMVTIYK</sequence>
<gene>
    <name evidence="1" type="ORF">O0236_008940</name>
</gene>
<keyword evidence="2" id="KW-1185">Reference proteome</keyword>
<accession>A0ACD5DEY3</accession>
<dbReference type="EMBL" id="CP168151">
    <property type="protein sequence ID" value="XFD39510.1"/>
    <property type="molecule type" value="Genomic_DNA"/>
</dbReference>
<proteinExistence type="predicted"/>
<reference evidence="1" key="1">
    <citation type="submission" date="2024-08" db="EMBL/GenBank/DDBJ databases">
        <title>Lentilactobacillus sp. nov., isolated from tree bark.</title>
        <authorList>
            <person name="Phuengjayaem S."/>
            <person name="Tanasupawat S."/>
        </authorList>
    </citation>
    <scope>NUCLEOTIDE SEQUENCE</scope>
    <source>
        <strain evidence="1">SPB1-3</strain>
    </source>
</reference>